<accession>A0A0A9GVF9</accession>
<dbReference type="EMBL" id="GBRH01171350">
    <property type="protein sequence ID" value="JAE26546.1"/>
    <property type="molecule type" value="Transcribed_RNA"/>
</dbReference>
<reference evidence="1" key="1">
    <citation type="submission" date="2014-09" db="EMBL/GenBank/DDBJ databases">
        <authorList>
            <person name="Magalhaes I.L.F."/>
            <person name="Oliveira U."/>
            <person name="Santos F.R."/>
            <person name="Vidigal T.H.D.A."/>
            <person name="Brescovit A.D."/>
            <person name="Santos A.J."/>
        </authorList>
    </citation>
    <scope>NUCLEOTIDE SEQUENCE</scope>
    <source>
        <tissue evidence="1">Shoot tissue taken approximately 20 cm above the soil surface</tissue>
    </source>
</reference>
<name>A0A0A9GVF9_ARUDO</name>
<organism evidence="1">
    <name type="scientific">Arundo donax</name>
    <name type="common">Giant reed</name>
    <name type="synonym">Donax arundinaceus</name>
    <dbReference type="NCBI Taxonomy" id="35708"/>
    <lineage>
        <taxon>Eukaryota</taxon>
        <taxon>Viridiplantae</taxon>
        <taxon>Streptophyta</taxon>
        <taxon>Embryophyta</taxon>
        <taxon>Tracheophyta</taxon>
        <taxon>Spermatophyta</taxon>
        <taxon>Magnoliopsida</taxon>
        <taxon>Liliopsida</taxon>
        <taxon>Poales</taxon>
        <taxon>Poaceae</taxon>
        <taxon>PACMAD clade</taxon>
        <taxon>Arundinoideae</taxon>
        <taxon>Arundineae</taxon>
        <taxon>Arundo</taxon>
    </lineage>
</organism>
<reference evidence="1" key="2">
    <citation type="journal article" date="2015" name="Data Brief">
        <title>Shoot transcriptome of the giant reed, Arundo donax.</title>
        <authorList>
            <person name="Barrero R.A."/>
            <person name="Guerrero F.D."/>
            <person name="Moolhuijzen P."/>
            <person name="Goolsby J.A."/>
            <person name="Tidwell J."/>
            <person name="Bellgard S.E."/>
            <person name="Bellgard M.I."/>
        </authorList>
    </citation>
    <scope>NUCLEOTIDE SEQUENCE</scope>
    <source>
        <tissue evidence="1">Shoot tissue taken approximately 20 cm above the soil surface</tissue>
    </source>
</reference>
<proteinExistence type="predicted"/>
<sequence length="40" mass="4698">MWKYHSDDLDTYILACPPEKQFKDCTIISSLQQHVEASKK</sequence>
<dbReference type="AlphaFoldDB" id="A0A0A9GVF9"/>
<evidence type="ECO:0000313" key="1">
    <source>
        <dbReference type="EMBL" id="JAE26546.1"/>
    </source>
</evidence>
<protein>
    <submittedName>
        <fullName evidence="1">Uncharacterized protein</fullName>
    </submittedName>
</protein>